<evidence type="ECO:0000313" key="3">
    <source>
        <dbReference type="Proteomes" id="UP001597183"/>
    </source>
</evidence>
<protein>
    <submittedName>
        <fullName evidence="2">Uncharacterized protein</fullName>
    </submittedName>
</protein>
<reference evidence="3" key="1">
    <citation type="journal article" date="2019" name="Int. J. Syst. Evol. Microbiol.">
        <title>The Global Catalogue of Microorganisms (GCM) 10K type strain sequencing project: providing services to taxonomists for standard genome sequencing and annotation.</title>
        <authorList>
            <consortium name="The Broad Institute Genomics Platform"/>
            <consortium name="The Broad Institute Genome Sequencing Center for Infectious Disease"/>
            <person name="Wu L."/>
            <person name="Ma J."/>
        </authorList>
    </citation>
    <scope>NUCLEOTIDE SEQUENCE [LARGE SCALE GENOMIC DNA]</scope>
    <source>
        <strain evidence="3">CCM 7526</strain>
    </source>
</reference>
<dbReference type="EMBL" id="JBHTMK010000008">
    <property type="protein sequence ID" value="MFD1365263.1"/>
    <property type="molecule type" value="Genomic_DNA"/>
</dbReference>
<keyword evidence="1" id="KW-0812">Transmembrane</keyword>
<sequence length="104" mass="10211">MLAAAPMLVLAGGVGVGTVAGFVVGAAQMAGADNDWAALGAFLWGLLVGIVVAVVVYVAALIVVARRLFAPGRRAAPVLLTLLAHSTSSASTADSLTSSRPAPG</sequence>
<dbReference type="RefSeq" id="WP_317795497.1">
    <property type="nucleotide sequence ID" value="NZ_AP028461.1"/>
</dbReference>
<accession>A0ABW4A521</accession>
<dbReference type="Proteomes" id="UP001597183">
    <property type="component" value="Unassembled WGS sequence"/>
</dbReference>
<gene>
    <name evidence="2" type="ORF">ACFQ5G_07905</name>
</gene>
<feature type="transmembrane region" description="Helical" evidence="1">
    <location>
        <begin position="42"/>
        <end position="64"/>
    </location>
</feature>
<evidence type="ECO:0000313" key="2">
    <source>
        <dbReference type="EMBL" id="MFD1365263.1"/>
    </source>
</evidence>
<comment type="caution">
    <text evidence="2">The sequence shown here is derived from an EMBL/GenBank/DDBJ whole genome shotgun (WGS) entry which is preliminary data.</text>
</comment>
<proteinExistence type="predicted"/>
<evidence type="ECO:0000256" key="1">
    <source>
        <dbReference type="SAM" id="Phobius"/>
    </source>
</evidence>
<keyword evidence="3" id="KW-1185">Reference proteome</keyword>
<keyword evidence="1" id="KW-1133">Transmembrane helix</keyword>
<name>A0ABW4A521_9ACTN</name>
<keyword evidence="1" id="KW-0472">Membrane</keyword>
<organism evidence="2 3">
    <name type="scientific">Actinoplanes sichuanensis</name>
    <dbReference type="NCBI Taxonomy" id="512349"/>
    <lineage>
        <taxon>Bacteria</taxon>
        <taxon>Bacillati</taxon>
        <taxon>Actinomycetota</taxon>
        <taxon>Actinomycetes</taxon>
        <taxon>Micromonosporales</taxon>
        <taxon>Micromonosporaceae</taxon>
        <taxon>Actinoplanes</taxon>
    </lineage>
</organism>